<keyword evidence="4 8" id="KW-0479">Metal-binding</keyword>
<dbReference type="InterPro" id="IPR001128">
    <property type="entry name" value="Cyt_P450"/>
</dbReference>
<dbReference type="InterPro" id="IPR036396">
    <property type="entry name" value="Cyt_P450_sf"/>
</dbReference>
<keyword evidence="7 9" id="KW-0503">Monooxygenase</keyword>
<dbReference type="InterPro" id="IPR050476">
    <property type="entry name" value="Insect_CytP450_Detox"/>
</dbReference>
<dbReference type="GO" id="GO:0004497">
    <property type="term" value="F:monooxygenase activity"/>
    <property type="evidence" value="ECO:0007669"/>
    <property type="project" value="UniProtKB-KW"/>
</dbReference>
<dbReference type="PRINTS" id="PR00385">
    <property type="entry name" value="P450"/>
</dbReference>
<evidence type="ECO:0000256" key="7">
    <source>
        <dbReference type="ARBA" id="ARBA00023033"/>
    </source>
</evidence>
<dbReference type="GO" id="GO:0020037">
    <property type="term" value="F:heme binding"/>
    <property type="evidence" value="ECO:0007669"/>
    <property type="project" value="InterPro"/>
</dbReference>
<dbReference type="Pfam" id="PF00067">
    <property type="entry name" value="p450"/>
    <property type="match status" value="1"/>
</dbReference>
<keyword evidence="5 9" id="KW-0560">Oxidoreductase</keyword>
<feature type="transmembrane region" description="Helical" evidence="10">
    <location>
        <begin position="12"/>
        <end position="28"/>
    </location>
</feature>
<dbReference type="WBParaSite" id="L893_g18202.t2">
    <property type="protein sequence ID" value="L893_g18202.t2"/>
    <property type="gene ID" value="L893_g18202"/>
</dbReference>
<evidence type="ECO:0000256" key="4">
    <source>
        <dbReference type="ARBA" id="ARBA00022723"/>
    </source>
</evidence>
<evidence type="ECO:0000256" key="8">
    <source>
        <dbReference type="PIRSR" id="PIRSR602401-1"/>
    </source>
</evidence>
<dbReference type="PROSITE" id="PS00086">
    <property type="entry name" value="CYTOCHROME_P450"/>
    <property type="match status" value="1"/>
</dbReference>
<comment type="cofactor">
    <cofactor evidence="1 8">
        <name>heme</name>
        <dbReference type="ChEBI" id="CHEBI:30413"/>
    </cofactor>
</comment>
<keyword evidence="10" id="KW-1133">Transmembrane helix</keyword>
<evidence type="ECO:0000256" key="10">
    <source>
        <dbReference type="SAM" id="Phobius"/>
    </source>
</evidence>
<evidence type="ECO:0000256" key="1">
    <source>
        <dbReference type="ARBA" id="ARBA00001971"/>
    </source>
</evidence>
<dbReference type="GO" id="GO:0005506">
    <property type="term" value="F:iron ion binding"/>
    <property type="evidence" value="ECO:0007669"/>
    <property type="project" value="InterPro"/>
</dbReference>
<evidence type="ECO:0000256" key="5">
    <source>
        <dbReference type="ARBA" id="ARBA00023002"/>
    </source>
</evidence>
<dbReference type="PRINTS" id="PR00463">
    <property type="entry name" value="EP450I"/>
</dbReference>
<dbReference type="Proteomes" id="UP000095287">
    <property type="component" value="Unplaced"/>
</dbReference>
<evidence type="ECO:0000256" key="6">
    <source>
        <dbReference type="ARBA" id="ARBA00023004"/>
    </source>
</evidence>
<reference evidence="12" key="1">
    <citation type="submission" date="2016-11" db="UniProtKB">
        <authorList>
            <consortium name="WormBaseParasite"/>
        </authorList>
    </citation>
    <scope>IDENTIFICATION</scope>
</reference>
<dbReference type="InterPro" id="IPR017972">
    <property type="entry name" value="Cyt_P450_CS"/>
</dbReference>
<sequence>MIGAILSAIGNLWLPLAIALLFFYVLYLKKRAQYFKKRGIPSPTAQSLFLGHLKEKERDGQWFVRYRDWEDKYGRTFGIYEGGHRLIVTSDLDILDDVFNKQFSKFHARKVTPDFAADQATMPGAHLFMSEGARWKRLRALVAEVFTTGKVRSAEAVANDTIRAVMRQIEKDMEKSDIVDLKPHFLSMSLDLIERLSLGRPRTRIGTETTDHFGETLLALFADKGVSTSWIRSFFAGIYEFRRVSSFLFRLYSMSSLHRFVTMQKKLREIYARKSQDKGDRPKDFVNHLMEARIDKSDIEDYGKTVNDRRVQKKLTAEEIMSTMAMFLVAGYDTTANTVTYLCYRLAQNEDVQEKLYEEVSSHIQSTEDITMSTVQSMQYLDWCVKECLRMDPHATGALERRCTETTTVGKANKLEIEKGVCVGANTYSIHFNEQLWPEPYKFRPERFSPEESAKRHPLAWQPFGMGPRICVGMRLALLEVKLAIVHTLKEFSLHVCDETNFKCSGNITVSPETMKLRVEKR</sequence>
<protein>
    <submittedName>
        <fullName evidence="12">Cytochrome P450</fullName>
    </submittedName>
</protein>
<name>A0A1I7YNV3_9BILA</name>
<evidence type="ECO:0000256" key="2">
    <source>
        <dbReference type="ARBA" id="ARBA00010617"/>
    </source>
</evidence>
<accession>A0A1I7YNV3</accession>
<dbReference type="GO" id="GO:0016705">
    <property type="term" value="F:oxidoreductase activity, acting on paired donors, with incorporation or reduction of molecular oxygen"/>
    <property type="evidence" value="ECO:0007669"/>
    <property type="project" value="InterPro"/>
</dbReference>
<dbReference type="SUPFAM" id="SSF48264">
    <property type="entry name" value="Cytochrome P450"/>
    <property type="match status" value="1"/>
</dbReference>
<evidence type="ECO:0000313" key="12">
    <source>
        <dbReference type="WBParaSite" id="L893_g18202.t2"/>
    </source>
</evidence>
<feature type="binding site" description="axial binding residue" evidence="8">
    <location>
        <position position="471"/>
    </location>
    <ligand>
        <name>heme</name>
        <dbReference type="ChEBI" id="CHEBI:30413"/>
    </ligand>
    <ligandPart>
        <name>Fe</name>
        <dbReference type="ChEBI" id="CHEBI:18248"/>
    </ligandPart>
</feature>
<dbReference type="FunFam" id="1.10.630.10:FF:000182">
    <property type="entry name" value="Cytochrome P450 3A4"/>
    <property type="match status" value="1"/>
</dbReference>
<keyword evidence="11" id="KW-1185">Reference proteome</keyword>
<keyword evidence="6 8" id="KW-0408">Iron</keyword>
<dbReference type="InterPro" id="IPR002401">
    <property type="entry name" value="Cyt_P450_E_grp-I"/>
</dbReference>
<dbReference type="Gene3D" id="1.10.630.10">
    <property type="entry name" value="Cytochrome P450"/>
    <property type="match status" value="1"/>
</dbReference>
<keyword evidence="10" id="KW-0812">Transmembrane</keyword>
<evidence type="ECO:0000256" key="9">
    <source>
        <dbReference type="RuleBase" id="RU000461"/>
    </source>
</evidence>
<evidence type="ECO:0000313" key="11">
    <source>
        <dbReference type="Proteomes" id="UP000095287"/>
    </source>
</evidence>
<organism evidence="11 12">
    <name type="scientific">Steinernema glaseri</name>
    <dbReference type="NCBI Taxonomy" id="37863"/>
    <lineage>
        <taxon>Eukaryota</taxon>
        <taxon>Metazoa</taxon>
        <taxon>Ecdysozoa</taxon>
        <taxon>Nematoda</taxon>
        <taxon>Chromadorea</taxon>
        <taxon>Rhabditida</taxon>
        <taxon>Tylenchina</taxon>
        <taxon>Panagrolaimomorpha</taxon>
        <taxon>Strongyloidoidea</taxon>
        <taxon>Steinernematidae</taxon>
        <taxon>Steinernema</taxon>
    </lineage>
</organism>
<keyword evidence="10" id="KW-0472">Membrane</keyword>
<comment type="similarity">
    <text evidence="2 9">Belongs to the cytochrome P450 family.</text>
</comment>
<proteinExistence type="inferred from homology"/>
<evidence type="ECO:0000256" key="3">
    <source>
        <dbReference type="ARBA" id="ARBA00022617"/>
    </source>
</evidence>
<dbReference type="AlphaFoldDB" id="A0A1I7YNV3"/>
<keyword evidence="3 8" id="KW-0349">Heme</keyword>
<dbReference type="PANTHER" id="PTHR24292:SF54">
    <property type="entry name" value="CYP9F3-RELATED"/>
    <property type="match status" value="1"/>
</dbReference>
<dbReference type="PANTHER" id="PTHR24292">
    <property type="entry name" value="CYTOCHROME P450"/>
    <property type="match status" value="1"/>
</dbReference>